<evidence type="ECO:0000313" key="9">
    <source>
        <dbReference type="Proteomes" id="UP000887540"/>
    </source>
</evidence>
<dbReference type="GO" id="GO:0006904">
    <property type="term" value="P:vesicle docking involved in exocytosis"/>
    <property type="evidence" value="ECO:0007669"/>
    <property type="project" value="InterPro"/>
</dbReference>
<dbReference type="WBParaSite" id="ACRNAN_scaffold17337.g28511.t1">
    <property type="protein sequence ID" value="ACRNAN_scaffold17337.g28511.t1"/>
    <property type="gene ID" value="ACRNAN_scaffold17337.g28511"/>
</dbReference>
<keyword evidence="4" id="KW-0653">Protein transport</keyword>
<proteinExistence type="inferred from homology"/>
<evidence type="ECO:0000256" key="7">
    <source>
        <dbReference type="SAM" id="MobiDB-lite"/>
    </source>
</evidence>
<sequence>SSEAEKKRAVQASSRPGTSNSSALSRQGSITSVISTQSLQPHVPIDAGNGQYFRPYQFLHNRLEFFHDTVGSMLNHQLESKNEAFWKTVNSYGTLHGQLEDAKSKIWHLRKNLKTVDECIYDRLQKILKLHQARENREKLLQKLEDIACLRDAQSTKQHKKY</sequence>
<dbReference type="PANTHER" id="PTHR12965:SF0">
    <property type="entry name" value="VACUOLAR PROTEIN SORTING-ASSOCIATED PROTEIN 54"/>
    <property type="match status" value="1"/>
</dbReference>
<dbReference type="Pfam" id="PF04048">
    <property type="entry name" value="Sec8_N"/>
    <property type="match status" value="1"/>
</dbReference>
<dbReference type="InterPro" id="IPR039745">
    <property type="entry name" value="Vps54"/>
</dbReference>
<dbReference type="GO" id="GO:0000145">
    <property type="term" value="C:exocyst"/>
    <property type="evidence" value="ECO:0007669"/>
    <property type="project" value="InterPro"/>
</dbReference>
<keyword evidence="6" id="KW-0175">Coiled coil</keyword>
<keyword evidence="5" id="KW-0333">Golgi apparatus</keyword>
<accession>A0A914D128</accession>
<evidence type="ECO:0000256" key="5">
    <source>
        <dbReference type="ARBA" id="ARBA00023034"/>
    </source>
</evidence>
<dbReference type="GO" id="GO:0000938">
    <property type="term" value="C:GARP complex"/>
    <property type="evidence" value="ECO:0007669"/>
    <property type="project" value="InterPro"/>
</dbReference>
<dbReference type="Proteomes" id="UP000887540">
    <property type="component" value="Unplaced"/>
</dbReference>
<reference evidence="10" key="1">
    <citation type="submission" date="2022-11" db="UniProtKB">
        <authorList>
            <consortium name="WormBaseParasite"/>
        </authorList>
    </citation>
    <scope>IDENTIFICATION</scope>
</reference>
<name>A0A914D128_9BILA</name>
<feature type="compositionally biased region" description="Polar residues" evidence="7">
    <location>
        <begin position="11"/>
        <end position="27"/>
    </location>
</feature>
<protein>
    <submittedName>
        <fullName evidence="10">Exocyst complex component Sec8 N-terminal domain-containing protein</fullName>
    </submittedName>
</protein>
<evidence type="ECO:0000256" key="3">
    <source>
        <dbReference type="ARBA" id="ARBA00022448"/>
    </source>
</evidence>
<evidence type="ECO:0000256" key="1">
    <source>
        <dbReference type="ARBA" id="ARBA00004601"/>
    </source>
</evidence>
<evidence type="ECO:0000256" key="6">
    <source>
        <dbReference type="ARBA" id="ARBA00023054"/>
    </source>
</evidence>
<comment type="similarity">
    <text evidence="2">Belongs to the VPS54 family.</text>
</comment>
<dbReference type="PANTHER" id="PTHR12965">
    <property type="entry name" value="VACUOLAR PROTEIN SORTING 54"/>
    <property type="match status" value="1"/>
</dbReference>
<dbReference type="GO" id="GO:0042147">
    <property type="term" value="P:retrograde transport, endosome to Golgi"/>
    <property type="evidence" value="ECO:0007669"/>
    <property type="project" value="InterPro"/>
</dbReference>
<comment type="subcellular location">
    <subcellularLocation>
        <location evidence="1">Golgi apparatus</location>
        <location evidence="1">trans-Golgi network</location>
    </subcellularLocation>
</comment>
<dbReference type="GO" id="GO:0006896">
    <property type="term" value="P:Golgi to vacuole transport"/>
    <property type="evidence" value="ECO:0007669"/>
    <property type="project" value="TreeGrafter"/>
</dbReference>
<feature type="domain" description="Exocyst complex component Sec8 N-terminal" evidence="8">
    <location>
        <begin position="65"/>
        <end position="150"/>
    </location>
</feature>
<feature type="region of interest" description="Disordered" evidence="7">
    <location>
        <begin position="1"/>
        <end position="27"/>
    </location>
</feature>
<dbReference type="GO" id="GO:0019905">
    <property type="term" value="F:syntaxin binding"/>
    <property type="evidence" value="ECO:0007669"/>
    <property type="project" value="TreeGrafter"/>
</dbReference>
<evidence type="ECO:0000256" key="2">
    <source>
        <dbReference type="ARBA" id="ARBA00009150"/>
    </source>
</evidence>
<dbReference type="GO" id="GO:0005829">
    <property type="term" value="C:cytosol"/>
    <property type="evidence" value="ECO:0007669"/>
    <property type="project" value="GOC"/>
</dbReference>
<evidence type="ECO:0000259" key="8">
    <source>
        <dbReference type="Pfam" id="PF04048"/>
    </source>
</evidence>
<keyword evidence="9" id="KW-1185">Reference proteome</keyword>
<dbReference type="AlphaFoldDB" id="A0A914D128"/>
<evidence type="ECO:0000256" key="4">
    <source>
        <dbReference type="ARBA" id="ARBA00022927"/>
    </source>
</evidence>
<dbReference type="InterPro" id="IPR007191">
    <property type="entry name" value="Sec8_exocyst_N"/>
</dbReference>
<dbReference type="GO" id="GO:0015031">
    <property type="term" value="P:protein transport"/>
    <property type="evidence" value="ECO:0007669"/>
    <property type="project" value="UniProtKB-KW"/>
</dbReference>
<organism evidence="9 10">
    <name type="scientific">Acrobeloides nanus</name>
    <dbReference type="NCBI Taxonomy" id="290746"/>
    <lineage>
        <taxon>Eukaryota</taxon>
        <taxon>Metazoa</taxon>
        <taxon>Ecdysozoa</taxon>
        <taxon>Nematoda</taxon>
        <taxon>Chromadorea</taxon>
        <taxon>Rhabditida</taxon>
        <taxon>Tylenchina</taxon>
        <taxon>Cephalobomorpha</taxon>
        <taxon>Cephaloboidea</taxon>
        <taxon>Cephalobidae</taxon>
        <taxon>Acrobeloides</taxon>
    </lineage>
</organism>
<evidence type="ECO:0000313" key="10">
    <source>
        <dbReference type="WBParaSite" id="ACRNAN_scaffold17337.g28511.t1"/>
    </source>
</evidence>
<keyword evidence="3" id="KW-0813">Transport</keyword>